<evidence type="ECO:0000256" key="3">
    <source>
        <dbReference type="ARBA" id="ARBA00022737"/>
    </source>
</evidence>
<dbReference type="GO" id="GO:0005737">
    <property type="term" value="C:cytoplasm"/>
    <property type="evidence" value="ECO:0007669"/>
    <property type="project" value="UniProtKB-SubCell"/>
</dbReference>
<dbReference type="OrthoDB" id="668540at2759"/>
<evidence type="ECO:0000256" key="4">
    <source>
        <dbReference type="ARBA" id="ARBA00022884"/>
    </source>
</evidence>
<dbReference type="AlphaFoldDB" id="A0A284QVB4"/>
<evidence type="ECO:0000256" key="2">
    <source>
        <dbReference type="ARBA" id="ARBA00022490"/>
    </source>
</evidence>
<keyword evidence="11" id="KW-1185">Reference proteome</keyword>
<dbReference type="GO" id="GO:0000288">
    <property type="term" value="P:nuclear-transcribed mRNA catabolic process, deadenylation-dependent decay"/>
    <property type="evidence" value="ECO:0007669"/>
    <property type="project" value="TreeGrafter"/>
</dbReference>
<evidence type="ECO:0000313" key="10">
    <source>
        <dbReference type="EMBL" id="SJL00410.1"/>
    </source>
</evidence>
<dbReference type="EMBL" id="FUEG01000002">
    <property type="protein sequence ID" value="SJL00410.1"/>
    <property type="molecule type" value="Genomic_DNA"/>
</dbReference>
<feature type="repeat" description="Pumilio" evidence="7">
    <location>
        <begin position="621"/>
        <end position="656"/>
    </location>
</feature>
<dbReference type="InterPro" id="IPR033712">
    <property type="entry name" value="Pumilio_RNA-bd"/>
</dbReference>
<evidence type="ECO:0000256" key="8">
    <source>
        <dbReference type="SAM" id="MobiDB-lite"/>
    </source>
</evidence>
<feature type="repeat" description="Pumilio" evidence="7">
    <location>
        <begin position="513"/>
        <end position="549"/>
    </location>
</feature>
<evidence type="ECO:0000256" key="1">
    <source>
        <dbReference type="ARBA" id="ARBA00004496"/>
    </source>
</evidence>
<keyword evidence="2" id="KW-0963">Cytoplasm</keyword>
<dbReference type="InterPro" id="IPR033133">
    <property type="entry name" value="PUM-HD"/>
</dbReference>
<feature type="region of interest" description="Disordered" evidence="8">
    <location>
        <begin position="1"/>
        <end position="217"/>
    </location>
</feature>
<feature type="repeat" description="Pumilio" evidence="7">
    <location>
        <begin position="550"/>
        <end position="585"/>
    </location>
</feature>
<dbReference type="Proteomes" id="UP000219338">
    <property type="component" value="Unassembled WGS sequence"/>
</dbReference>
<dbReference type="GO" id="GO:0003730">
    <property type="term" value="F:mRNA 3'-UTR binding"/>
    <property type="evidence" value="ECO:0007669"/>
    <property type="project" value="TreeGrafter"/>
</dbReference>
<gene>
    <name evidence="10" type="ORF">ARMOST_03723</name>
</gene>
<name>A0A284QVB4_ARMOS</name>
<dbReference type="OMA" id="IMYANIR"/>
<dbReference type="FunFam" id="1.25.10.10:FF:000004">
    <property type="entry name" value="Pumilio homolog 1 isoform 2"/>
    <property type="match status" value="1"/>
</dbReference>
<dbReference type="InterPro" id="IPR016024">
    <property type="entry name" value="ARM-type_fold"/>
</dbReference>
<organism evidence="10 11">
    <name type="scientific">Armillaria ostoyae</name>
    <name type="common">Armillaria root rot fungus</name>
    <dbReference type="NCBI Taxonomy" id="47428"/>
    <lineage>
        <taxon>Eukaryota</taxon>
        <taxon>Fungi</taxon>
        <taxon>Dikarya</taxon>
        <taxon>Basidiomycota</taxon>
        <taxon>Agaricomycotina</taxon>
        <taxon>Agaricomycetes</taxon>
        <taxon>Agaricomycetidae</taxon>
        <taxon>Agaricales</taxon>
        <taxon>Marasmiineae</taxon>
        <taxon>Physalacriaceae</taxon>
        <taxon>Armillaria</taxon>
    </lineage>
</organism>
<evidence type="ECO:0000259" key="9">
    <source>
        <dbReference type="PROSITE" id="PS50303"/>
    </source>
</evidence>
<protein>
    <recommendedName>
        <fullName evidence="6">Pumilio homology domain family member 3</fullName>
    </recommendedName>
</protein>
<dbReference type="CDD" id="cd07920">
    <property type="entry name" value="Pumilio"/>
    <property type="match status" value="1"/>
</dbReference>
<feature type="repeat" description="Pumilio" evidence="7">
    <location>
        <begin position="657"/>
        <end position="692"/>
    </location>
</feature>
<evidence type="ECO:0000256" key="6">
    <source>
        <dbReference type="ARBA" id="ARBA00081811"/>
    </source>
</evidence>
<dbReference type="PROSITE" id="PS50303">
    <property type="entry name" value="PUM_HD"/>
    <property type="match status" value="1"/>
</dbReference>
<comment type="similarity">
    <text evidence="5">Belongs to the PUF3 family.</text>
</comment>
<evidence type="ECO:0000256" key="5">
    <source>
        <dbReference type="ARBA" id="ARBA00060736"/>
    </source>
</evidence>
<feature type="compositionally biased region" description="Polar residues" evidence="8">
    <location>
        <begin position="178"/>
        <end position="203"/>
    </location>
</feature>
<evidence type="ECO:0000313" key="11">
    <source>
        <dbReference type="Proteomes" id="UP000219338"/>
    </source>
</evidence>
<evidence type="ECO:0000256" key="7">
    <source>
        <dbReference type="PROSITE-ProRule" id="PRU00317"/>
    </source>
</evidence>
<dbReference type="STRING" id="47428.A0A284QVB4"/>
<comment type="subcellular location">
    <subcellularLocation>
        <location evidence="1">Cytoplasm</location>
    </subcellularLocation>
</comment>
<dbReference type="Pfam" id="PF00806">
    <property type="entry name" value="PUF"/>
    <property type="match status" value="8"/>
</dbReference>
<keyword evidence="4" id="KW-0694">RNA-binding</keyword>
<dbReference type="InterPro" id="IPR001313">
    <property type="entry name" value="Pumilio_RNA-bd_rpt"/>
</dbReference>
<proteinExistence type="inferred from homology"/>
<feature type="compositionally biased region" description="Polar residues" evidence="8">
    <location>
        <begin position="8"/>
        <end position="44"/>
    </location>
</feature>
<feature type="repeat" description="Pumilio" evidence="7">
    <location>
        <begin position="693"/>
        <end position="728"/>
    </location>
</feature>
<keyword evidence="3" id="KW-0677">Repeat</keyword>
<dbReference type="PROSITE" id="PS50302">
    <property type="entry name" value="PUM"/>
    <property type="match status" value="7"/>
</dbReference>
<dbReference type="Gene3D" id="1.25.10.10">
    <property type="entry name" value="Leucine-rich Repeat Variant"/>
    <property type="match status" value="1"/>
</dbReference>
<dbReference type="InterPro" id="IPR011989">
    <property type="entry name" value="ARM-like"/>
</dbReference>
<sequence>MYGDSSRKPSGSSTHSGAHSPTNPPTNLAPTRKITPTTSGNMLSVSMPGANGLKGLVNNAGWQVWDSGTSSSRRNPSVSSAASGNDLSASQGDPNFRGNFGEGWSASRSPSGAWDDANGGSPQKKEFVQLQEPPLNLHHPRQRQLQSAPFSGPRIDDRSAGSKKGRFSPQRYDGTLGKDSNSSRYASATSPTAFGTSNYSAQPSAPGFDSMQSPSSVDDLSISLRGMAVEDDFTVQTRQLDGSSQPAPIQLRGPTAMPQGRGPYASFPQPDYSGFYPNATGRDSYVEYPYAYGAAPSDPSLYASPHLTNAAPTIFPGPQAFSGMADLRQQTAMFYDYSVNRPPGSHFYYPAPQAMMYPPTHSPMVPSQVPNNHPATSNEKKRELSYAVQQQLASQSMMYPPVRTSPSPHGQHYGHGIDYNSQGPPMMGGVYGPTAQAIYPQGMRLGRRDGGHPVMSLRSPVLDEFRSNKARKWELRDIYGYIVEFSGDQHGSRFIQQKLETATSEEKQFVFEEIVPANILQLVQDVFGNYVIQKLFEHGTQMQKTLLANTMEGHVLHLSLQMYGCRVVQKAIEYILPDQQAAFVRELDGHVLKCVMDANGNHVIQKLIERVSPDKLGFVSSFRGSVHELSTHAYGCRVLQRCLEHLPEELARPLLDELHDYTNSLMQDQFGNYVIQFVLEHGQPHDRTQVIAKLRGQMLQMARHKFASNVCEKALICADAESRHILIEEIMMPKQDGANPVMTMMKDQFANYVLQRALQVAEGEQREALIGMVRPQLMNMRKYSSAYNKHLSSIEKLLDKSTPQSGELTVILPEVILSGRTPSIL</sequence>
<reference evidence="11" key="1">
    <citation type="journal article" date="2017" name="Nat. Ecol. Evol.">
        <title>Genome expansion and lineage-specific genetic innovations in the forest pathogenic fungi Armillaria.</title>
        <authorList>
            <person name="Sipos G."/>
            <person name="Prasanna A.N."/>
            <person name="Walter M.C."/>
            <person name="O'Connor E."/>
            <person name="Balint B."/>
            <person name="Krizsan K."/>
            <person name="Kiss B."/>
            <person name="Hess J."/>
            <person name="Varga T."/>
            <person name="Slot J."/>
            <person name="Riley R."/>
            <person name="Boka B."/>
            <person name="Rigling D."/>
            <person name="Barry K."/>
            <person name="Lee J."/>
            <person name="Mihaltcheva S."/>
            <person name="LaButti K."/>
            <person name="Lipzen A."/>
            <person name="Waldron R."/>
            <person name="Moloney N.M."/>
            <person name="Sperisen C."/>
            <person name="Kredics L."/>
            <person name="Vagvoelgyi C."/>
            <person name="Patrignani A."/>
            <person name="Fitzpatrick D."/>
            <person name="Nagy I."/>
            <person name="Doyle S."/>
            <person name="Anderson J.B."/>
            <person name="Grigoriev I.V."/>
            <person name="Gueldener U."/>
            <person name="Muensterkoetter M."/>
            <person name="Nagy L.G."/>
        </authorList>
    </citation>
    <scope>NUCLEOTIDE SEQUENCE [LARGE SCALE GENOMIC DNA]</scope>
    <source>
        <strain evidence="11">C18/9</strain>
    </source>
</reference>
<feature type="domain" description="PUM-HD" evidence="9">
    <location>
        <begin position="457"/>
        <end position="798"/>
    </location>
</feature>
<feature type="repeat" description="Pumilio" evidence="7">
    <location>
        <begin position="477"/>
        <end position="512"/>
    </location>
</feature>
<accession>A0A284QVB4</accession>
<dbReference type="SMART" id="SM00025">
    <property type="entry name" value="Pumilio"/>
    <property type="match status" value="8"/>
</dbReference>
<feature type="repeat" description="Pumilio" evidence="7">
    <location>
        <begin position="729"/>
        <end position="771"/>
    </location>
</feature>
<dbReference type="PANTHER" id="PTHR12537:SF12">
    <property type="entry name" value="MATERNAL PROTEIN PUMILIO"/>
    <property type="match status" value="1"/>
</dbReference>
<feature type="compositionally biased region" description="Low complexity" evidence="8">
    <location>
        <begin position="67"/>
        <end position="83"/>
    </location>
</feature>
<dbReference type="SUPFAM" id="SSF48371">
    <property type="entry name" value="ARM repeat"/>
    <property type="match status" value="1"/>
</dbReference>
<dbReference type="PANTHER" id="PTHR12537">
    <property type="entry name" value="RNA BINDING PROTEIN PUMILIO-RELATED"/>
    <property type="match status" value="1"/>
</dbReference>